<dbReference type="GO" id="GO:0003682">
    <property type="term" value="F:chromatin binding"/>
    <property type="evidence" value="ECO:0007669"/>
    <property type="project" value="TreeGrafter"/>
</dbReference>
<name>A0A1X9VNP7_9VIRU</name>
<dbReference type="GO" id="GO:0003887">
    <property type="term" value="F:DNA-directed DNA polymerase activity"/>
    <property type="evidence" value="ECO:0007669"/>
    <property type="project" value="InterPro"/>
</dbReference>
<dbReference type="GO" id="GO:0009411">
    <property type="term" value="P:response to UV"/>
    <property type="evidence" value="ECO:0007669"/>
    <property type="project" value="TreeGrafter"/>
</dbReference>
<dbReference type="InterPro" id="IPR014818">
    <property type="entry name" value="Phage/plasmid_primase_P4_C"/>
</dbReference>
<dbReference type="PANTHER" id="PTHR31399">
    <property type="entry name" value="DNA-DIRECTED PRIMASE / POLYMERASE PROTEIN"/>
    <property type="match status" value="1"/>
</dbReference>
<feature type="domain" description="Bacteriophage/plasmid primase P4 C-terminal" evidence="1">
    <location>
        <begin position="486"/>
        <end position="595"/>
    </location>
</feature>
<sequence length="601" mass="70143">MTFMKKSEAKQKRQDSQIIATSTLANYFIIDNHEKLLETIKTSTIKHYYEYIPSDTHVNMFFDVEIYKNKDEDTTPGYFFTPFKIINIIKDNINSLAFLKDYHKKWIILESHNQEKQSFHIIVRITDSEGQEMYFKNVGELKLLYQLLNFGKYLSGSNDSFIIDPKVYRDGLFRTIHSSKEGQNRPLVKCDQSDEFHDIDTFVCYTRNTNLFPKINSKIKKDIQLVQKVLESELDTSTISLLKDTIQVIYHIDKDLLGEPFIDPEKLCIVIPSLIIYCPIAKRDHKSNHQYYVIDNYSIKQKCHDSDCTHQKYNERKVNSLDQTLLLKLKNYLNITPDNIHKIDSAINESTKFIQQYDQSIQNVNYNQQDNSFQTPSSDNCIINIRGKCNVCQTEHFITRNGYYMECKNCKSRAPVSGYLPLENGLVAFFTQINIQNNIIIHTEDYTNTDIVLDPEIFNGDLEFTSILCNALHGHKISKLGSVFSKLNDNFAYCDKIWYHFDGSFWIEDPEGCTISEIVMNVLTEGLNKIVNFYNNQPESQDLLKNIDSLIIKLNKPSFQNEVVVSLRKHYYINNFKTLLNSNTFLIPFNNGVYDYGFVWE</sequence>
<dbReference type="GO" id="GO:0042276">
    <property type="term" value="P:error-prone translesion synthesis"/>
    <property type="evidence" value="ECO:0007669"/>
    <property type="project" value="InterPro"/>
</dbReference>
<dbReference type="PANTHER" id="PTHR31399:SF0">
    <property type="entry name" value="DNA-DIRECTED PRIMASE_POLYMERASE PROTEIN"/>
    <property type="match status" value="1"/>
</dbReference>
<organism evidence="2">
    <name type="scientific">Mimivirus AB-566-O17</name>
    <dbReference type="NCBI Taxonomy" id="1988039"/>
    <lineage>
        <taxon>Viruses</taxon>
        <taxon>Varidnaviria</taxon>
        <taxon>Bamfordvirae</taxon>
        <taxon>Nucleocytoviricota</taxon>
        <taxon>Megaviricetes</taxon>
        <taxon>Imitervirales</taxon>
        <taxon>Mimiviridae</taxon>
        <taxon>Megamimivirinae</taxon>
        <taxon>Mimivirus</taxon>
    </lineage>
</organism>
<evidence type="ECO:0000313" key="2">
    <source>
        <dbReference type="EMBL" id="ARR74955.1"/>
    </source>
</evidence>
<dbReference type="GO" id="GO:0031297">
    <property type="term" value="P:replication fork processing"/>
    <property type="evidence" value="ECO:0007669"/>
    <property type="project" value="TreeGrafter"/>
</dbReference>
<accession>A0A1X9VNP7</accession>
<dbReference type="EMBL" id="KY565519">
    <property type="protein sequence ID" value="ARR74955.1"/>
    <property type="molecule type" value="Genomic_DNA"/>
</dbReference>
<dbReference type="Pfam" id="PF08706">
    <property type="entry name" value="D5_N"/>
    <property type="match status" value="1"/>
</dbReference>
<evidence type="ECO:0000259" key="1">
    <source>
        <dbReference type="Pfam" id="PF08706"/>
    </source>
</evidence>
<gene>
    <name evidence="2" type="ORF">SAGO17_0035</name>
</gene>
<protein>
    <recommendedName>
        <fullName evidence="1">Bacteriophage/plasmid primase P4 C-terminal domain-containing protein</fullName>
    </recommendedName>
</protein>
<dbReference type="InterPro" id="IPR044917">
    <property type="entry name" value="PRIMPOL"/>
</dbReference>
<reference evidence="2" key="1">
    <citation type="journal article" date="2017" name="ISME J.">
        <title>Genomic exploration of individual giant ocean viruses.</title>
        <authorList>
            <person name="Wilson W.H."/>
            <person name="Gilg I.C."/>
            <person name="Moniruzzaman M."/>
            <person name="Field E.K."/>
            <person name="Koren S."/>
            <person name="LeCleir G.R."/>
            <person name="Martinez Martinez J."/>
            <person name="Poulton N.J."/>
            <person name="Swan B.K."/>
            <person name="Stepanauskas R."/>
            <person name="Wilhelm S.W."/>
        </authorList>
    </citation>
    <scope>NUCLEOTIDE SEQUENCE</scope>
</reference>
<proteinExistence type="predicted"/>